<accession>A0ABR9XWZ7</accession>
<protein>
    <submittedName>
        <fullName evidence="3">Uncharacterized protein</fullName>
    </submittedName>
</protein>
<feature type="region of interest" description="Disordered" evidence="1">
    <location>
        <begin position="65"/>
        <end position="99"/>
    </location>
</feature>
<organism evidence="3 4">
    <name type="scientific">Jeotgalicoccus nanhaiensis</name>
    <dbReference type="NCBI Taxonomy" id="568603"/>
    <lineage>
        <taxon>Bacteria</taxon>
        <taxon>Bacillati</taxon>
        <taxon>Bacillota</taxon>
        <taxon>Bacilli</taxon>
        <taxon>Bacillales</taxon>
        <taxon>Staphylococcaceae</taxon>
        <taxon>Jeotgalicoccus</taxon>
    </lineage>
</organism>
<keyword evidence="4" id="KW-1185">Reference proteome</keyword>
<dbReference type="RefSeq" id="WP_135096982.1">
    <property type="nucleotide sequence ID" value="NZ_JADGLW010000002.1"/>
</dbReference>
<dbReference type="Proteomes" id="UP000647980">
    <property type="component" value="Unassembled WGS sequence"/>
</dbReference>
<feature type="transmembrane region" description="Helical" evidence="2">
    <location>
        <begin position="37"/>
        <end position="62"/>
    </location>
</feature>
<name>A0ABR9XWZ7_9STAP</name>
<dbReference type="EMBL" id="JADGLW010000002">
    <property type="protein sequence ID" value="MBF0753466.1"/>
    <property type="molecule type" value="Genomic_DNA"/>
</dbReference>
<feature type="compositionally biased region" description="Acidic residues" evidence="1">
    <location>
        <begin position="77"/>
        <end position="98"/>
    </location>
</feature>
<feature type="compositionally biased region" description="Polar residues" evidence="1">
    <location>
        <begin position="65"/>
        <end position="76"/>
    </location>
</feature>
<keyword evidence="2" id="KW-0472">Membrane</keyword>
<evidence type="ECO:0000313" key="3">
    <source>
        <dbReference type="EMBL" id="MBF0753466.1"/>
    </source>
</evidence>
<evidence type="ECO:0000313" key="4">
    <source>
        <dbReference type="Proteomes" id="UP000647980"/>
    </source>
</evidence>
<comment type="caution">
    <text evidence="3">The sequence shown here is derived from an EMBL/GenBank/DDBJ whole genome shotgun (WGS) entry which is preliminary data.</text>
</comment>
<reference evidence="3 4" key="1">
    <citation type="submission" date="2020-10" db="EMBL/GenBank/DDBJ databases">
        <title>Mouse Oral microbiota.</title>
        <authorList>
            <person name="Joseph S."/>
            <person name="Aduse-Opoku J."/>
        </authorList>
    </citation>
    <scope>NUCLEOTIDE SEQUENCE [LARGE SCALE GENOMIC DNA]</scope>
    <source>
        <strain evidence="3 4">19428wE5_W307</strain>
    </source>
</reference>
<gene>
    <name evidence="3" type="ORF">IR135_04210</name>
</gene>
<evidence type="ECO:0000256" key="2">
    <source>
        <dbReference type="SAM" id="Phobius"/>
    </source>
</evidence>
<keyword evidence="2" id="KW-1133">Transmembrane helix</keyword>
<sequence length="132" mass="14607">MVSGSLIITLFVFLILGTFATVIILKTEKRHRLITTVIAVHSVIIICLLTFIVFVTSLHAVAFDNYSSSGPNTSDFESYEESIHEEDDDSYESTETYSEDEKIDCVLDGKAIGPDDPASRLFGGSKYCNEID</sequence>
<evidence type="ECO:0000256" key="1">
    <source>
        <dbReference type="SAM" id="MobiDB-lite"/>
    </source>
</evidence>
<feature type="transmembrane region" description="Helical" evidence="2">
    <location>
        <begin position="6"/>
        <end position="25"/>
    </location>
</feature>
<proteinExistence type="predicted"/>
<keyword evidence="2" id="KW-0812">Transmembrane</keyword>